<protein>
    <recommendedName>
        <fullName evidence="5">Pectate disaccharide-lyase-like N-terminal domain-containing protein</fullName>
    </recommendedName>
</protein>
<dbReference type="Proteomes" id="UP001157125">
    <property type="component" value="Unassembled WGS sequence"/>
</dbReference>
<feature type="region of interest" description="Disordered" evidence="4">
    <location>
        <begin position="201"/>
        <end position="302"/>
    </location>
</feature>
<comment type="caution">
    <text evidence="6">The sequence shown here is derived from an EMBL/GenBank/DDBJ whole genome shotgun (WGS) entry which is preliminary data.</text>
</comment>
<dbReference type="PANTHER" id="PTHR40088">
    <property type="entry name" value="PECTATE LYASE (EUROFUNG)"/>
    <property type="match status" value="1"/>
</dbReference>
<feature type="domain" description="Pectate disaccharide-lyase-like N-terminal" evidence="5">
    <location>
        <begin position="8"/>
        <end position="201"/>
    </location>
</feature>
<evidence type="ECO:0000256" key="4">
    <source>
        <dbReference type="SAM" id="MobiDB-lite"/>
    </source>
</evidence>
<evidence type="ECO:0000256" key="3">
    <source>
        <dbReference type="ARBA" id="ARBA00022729"/>
    </source>
</evidence>
<sequence length="552" mass="59770">MRAPGSTKFASSEDGFQYFYTAVDPATENFTLTATFRVDDAAAKDNQSGFGVIAVDDLVAGSSPDRYFNSAGALVTRYGEGTVSVVDGMPGARFVNGYTGATDDNTAGARDASGSAVFDPAYRAEASGPKFATGDTYTLSLRRSNTGFHAVWDRSADGGEVHEVIEYDPDALLVQDGGAFYVGMAVARKIAVTVTDWEFTTIDPSDDEPAQPRPIEQVSTSLKVDVTSTTPEREPGHPARGRLLRHRPNPRCRRRRGGRRTRPRPRGAGARHRRTRAGRQPLHGPRHPRRRPAAGWTSSRSLASMDPVDEEVTVTVRSYGEPGQSLWVAPDGTADGDGTRARPLDLHTAVAFAQAGQQAVLEGGTYTPRSAIVADRGHDGTEAAPIVLMSEPGERAVLDLSGSSGGGINLRADWWHVYNLEITGSRDKAKPMLVQGHHNIVERVESHHNQDTGIQISGLSAEPPSMWPSDNLVVSSIAHHNADAGGNDADGFAAKAHRGRGKRVPLQHRSPQHRRRLGSLRQVHHRAHRHRGGRRVCCVQQRLAHRGPEPDR</sequence>
<dbReference type="RefSeq" id="WP_284328633.1">
    <property type="nucleotide sequence ID" value="NZ_BSUN01000001.1"/>
</dbReference>
<dbReference type="SUPFAM" id="SSF51126">
    <property type="entry name" value="Pectin lyase-like"/>
    <property type="match status" value="1"/>
</dbReference>
<evidence type="ECO:0000313" key="7">
    <source>
        <dbReference type="Proteomes" id="UP001157125"/>
    </source>
</evidence>
<name>A0ABQ6IFK5_9MICO</name>
<feature type="compositionally biased region" description="Basic residues" evidence="4">
    <location>
        <begin position="239"/>
        <end position="277"/>
    </location>
</feature>
<reference evidence="7" key="1">
    <citation type="journal article" date="2019" name="Int. J. Syst. Evol. Microbiol.">
        <title>The Global Catalogue of Microorganisms (GCM) 10K type strain sequencing project: providing services to taxonomists for standard genome sequencing and annotation.</title>
        <authorList>
            <consortium name="The Broad Institute Genomics Platform"/>
            <consortium name="The Broad Institute Genome Sequencing Center for Infectious Disease"/>
            <person name="Wu L."/>
            <person name="Ma J."/>
        </authorList>
    </citation>
    <scope>NUCLEOTIDE SEQUENCE [LARGE SCALE GENOMIC DNA]</scope>
    <source>
        <strain evidence="7">NBRC 112299</strain>
    </source>
</reference>
<dbReference type="PANTHER" id="PTHR40088:SF2">
    <property type="entry name" value="SECRETED SUGAR HYDROLASE"/>
    <property type="match status" value="1"/>
</dbReference>
<organism evidence="6 7">
    <name type="scientific">Demequina litorisediminis</name>
    <dbReference type="NCBI Taxonomy" id="1849022"/>
    <lineage>
        <taxon>Bacteria</taxon>
        <taxon>Bacillati</taxon>
        <taxon>Actinomycetota</taxon>
        <taxon>Actinomycetes</taxon>
        <taxon>Micrococcales</taxon>
        <taxon>Demequinaceae</taxon>
        <taxon>Demequina</taxon>
    </lineage>
</organism>
<dbReference type="InterPro" id="IPR011050">
    <property type="entry name" value="Pectin_lyase_fold/virulence"/>
</dbReference>
<evidence type="ECO:0000313" key="6">
    <source>
        <dbReference type="EMBL" id="GMA36545.1"/>
    </source>
</evidence>
<feature type="compositionally biased region" description="Polar residues" evidence="4">
    <location>
        <begin position="217"/>
        <end position="230"/>
    </location>
</feature>
<keyword evidence="3" id="KW-0732">Signal</keyword>
<gene>
    <name evidence="6" type="ORF">GCM10025876_27490</name>
</gene>
<dbReference type="EMBL" id="BSUN01000001">
    <property type="protein sequence ID" value="GMA36545.1"/>
    <property type="molecule type" value="Genomic_DNA"/>
</dbReference>
<evidence type="ECO:0000256" key="1">
    <source>
        <dbReference type="ARBA" id="ARBA00004613"/>
    </source>
</evidence>
<dbReference type="InterPro" id="IPR058953">
    <property type="entry name" value="PelX-like_N"/>
</dbReference>
<dbReference type="Gene3D" id="2.160.20.10">
    <property type="entry name" value="Single-stranded right-handed beta-helix, Pectin lyase-like"/>
    <property type="match status" value="1"/>
</dbReference>
<proteinExistence type="predicted"/>
<keyword evidence="2" id="KW-0964">Secreted</keyword>
<dbReference type="InterPro" id="IPR012334">
    <property type="entry name" value="Pectin_lyas_fold"/>
</dbReference>
<dbReference type="InterPro" id="IPR052052">
    <property type="entry name" value="Polysaccharide_Lyase_9"/>
</dbReference>
<evidence type="ECO:0000259" key="5">
    <source>
        <dbReference type="Pfam" id="PF25849"/>
    </source>
</evidence>
<comment type="subcellular location">
    <subcellularLocation>
        <location evidence="1">Secreted</location>
    </subcellularLocation>
</comment>
<accession>A0ABQ6IFK5</accession>
<feature type="region of interest" description="Disordered" evidence="4">
    <location>
        <begin position="499"/>
        <end position="534"/>
    </location>
</feature>
<dbReference type="Pfam" id="PF25849">
    <property type="entry name" value="PelX_N"/>
    <property type="match status" value="1"/>
</dbReference>
<keyword evidence="7" id="KW-1185">Reference proteome</keyword>
<evidence type="ECO:0000256" key="2">
    <source>
        <dbReference type="ARBA" id="ARBA00022525"/>
    </source>
</evidence>